<dbReference type="InterPro" id="IPR010987">
    <property type="entry name" value="Glutathione-S-Trfase_C-like"/>
</dbReference>
<feature type="domain" description="GST C-terminal" evidence="2">
    <location>
        <begin position="84"/>
        <end position="222"/>
    </location>
</feature>
<dbReference type="PANTHER" id="PTHR43968">
    <property type="match status" value="1"/>
</dbReference>
<proteinExistence type="predicted"/>
<evidence type="ECO:0000313" key="4">
    <source>
        <dbReference type="Proteomes" id="UP000253083"/>
    </source>
</evidence>
<sequence length="223" mass="24273">MSIIIHGSILSPFVRKVSLVAAEKNIAIERQDLNPFAPPANFEEISPLRRIPVLEEDGFFLADSSAIVAYLDAKQPSPALLSSEPKARGQALWIEEYADTALASDIGLGVFRPALIKPMMGKPVDLEAIKEALTVTLPPRFAYLEAQIDGKEWFAGSELGVADIAVYSQITSLLHTGHLPEAELYPSLMAHFAKIQARPTSQELLQTEIAVISAVKEKIQGSK</sequence>
<dbReference type="EMBL" id="QNRT01000002">
    <property type="protein sequence ID" value="RBP50604.1"/>
    <property type="molecule type" value="Genomic_DNA"/>
</dbReference>
<dbReference type="SUPFAM" id="SSF52833">
    <property type="entry name" value="Thioredoxin-like"/>
    <property type="match status" value="1"/>
</dbReference>
<dbReference type="PROSITE" id="PS50405">
    <property type="entry name" value="GST_CTER"/>
    <property type="match status" value="1"/>
</dbReference>
<dbReference type="Proteomes" id="UP000253083">
    <property type="component" value="Unassembled WGS sequence"/>
</dbReference>
<dbReference type="Gene3D" id="1.20.1050.10">
    <property type="match status" value="1"/>
</dbReference>
<comment type="caution">
    <text evidence="3">The sequence shown here is derived from an EMBL/GenBank/DDBJ whole genome shotgun (WGS) entry which is preliminary data.</text>
</comment>
<dbReference type="CDD" id="cd00570">
    <property type="entry name" value="GST_N_family"/>
    <property type="match status" value="1"/>
</dbReference>
<dbReference type="PROSITE" id="PS50404">
    <property type="entry name" value="GST_NTER"/>
    <property type="match status" value="1"/>
</dbReference>
<keyword evidence="3" id="KW-0808">Transferase</keyword>
<dbReference type="InterPro" id="IPR040079">
    <property type="entry name" value="Glutathione_S-Trfase"/>
</dbReference>
<gene>
    <name evidence="3" type="ORF">DFR28_10215</name>
</gene>
<dbReference type="InterPro" id="IPR036249">
    <property type="entry name" value="Thioredoxin-like_sf"/>
</dbReference>
<dbReference type="InterPro" id="IPR050983">
    <property type="entry name" value="GST_Omega/HSP26"/>
</dbReference>
<dbReference type="GO" id="GO:0005737">
    <property type="term" value="C:cytoplasm"/>
    <property type="evidence" value="ECO:0007669"/>
    <property type="project" value="TreeGrafter"/>
</dbReference>
<dbReference type="OrthoDB" id="9782992at2"/>
<dbReference type="SFLD" id="SFLDG00358">
    <property type="entry name" value="Main_(cytGST)"/>
    <property type="match status" value="1"/>
</dbReference>
<keyword evidence="4" id="KW-1185">Reference proteome</keyword>
<reference evidence="3 4" key="1">
    <citation type="submission" date="2018-06" db="EMBL/GenBank/DDBJ databases">
        <title>Genomic Encyclopedia of Type Strains, Phase IV (KMG-IV): sequencing the most valuable type-strain genomes for metagenomic binning, comparative biology and taxonomic classification.</title>
        <authorList>
            <person name="Goeker M."/>
        </authorList>
    </citation>
    <scope>NUCLEOTIDE SEQUENCE [LARGE SCALE GENOMIC DNA]</scope>
    <source>
        <strain evidence="3 4">DSM 24032</strain>
    </source>
</reference>
<evidence type="ECO:0000313" key="3">
    <source>
        <dbReference type="EMBL" id="RBP50604.1"/>
    </source>
</evidence>
<organism evidence="3 4">
    <name type="scientific">Arenicella xantha</name>
    <dbReference type="NCBI Taxonomy" id="644221"/>
    <lineage>
        <taxon>Bacteria</taxon>
        <taxon>Pseudomonadati</taxon>
        <taxon>Pseudomonadota</taxon>
        <taxon>Gammaproteobacteria</taxon>
        <taxon>Arenicellales</taxon>
        <taxon>Arenicellaceae</taxon>
        <taxon>Arenicella</taxon>
    </lineage>
</organism>
<dbReference type="InParanoid" id="A0A395JLW9"/>
<dbReference type="Gene3D" id="3.40.30.10">
    <property type="entry name" value="Glutaredoxin"/>
    <property type="match status" value="1"/>
</dbReference>
<dbReference type="InterPro" id="IPR004045">
    <property type="entry name" value="Glutathione_S-Trfase_N"/>
</dbReference>
<dbReference type="InterPro" id="IPR004046">
    <property type="entry name" value="GST_C"/>
</dbReference>
<dbReference type="AlphaFoldDB" id="A0A395JLW9"/>
<dbReference type="PANTHER" id="PTHR43968:SF6">
    <property type="entry name" value="GLUTATHIONE S-TRANSFERASE OMEGA"/>
    <property type="match status" value="1"/>
</dbReference>
<protein>
    <submittedName>
        <fullName evidence="3">Glutathione S-transferase</fullName>
    </submittedName>
</protein>
<dbReference type="RefSeq" id="WP_113953450.1">
    <property type="nucleotide sequence ID" value="NZ_QNRT01000002.1"/>
</dbReference>
<dbReference type="SFLD" id="SFLDS00019">
    <property type="entry name" value="Glutathione_Transferase_(cytos"/>
    <property type="match status" value="1"/>
</dbReference>
<dbReference type="SUPFAM" id="SSF47616">
    <property type="entry name" value="GST C-terminal domain-like"/>
    <property type="match status" value="1"/>
</dbReference>
<dbReference type="Pfam" id="PF13417">
    <property type="entry name" value="GST_N_3"/>
    <property type="match status" value="1"/>
</dbReference>
<dbReference type="Pfam" id="PF14497">
    <property type="entry name" value="GST_C_3"/>
    <property type="match status" value="1"/>
</dbReference>
<accession>A0A395JLW9</accession>
<dbReference type="GO" id="GO:0016740">
    <property type="term" value="F:transferase activity"/>
    <property type="evidence" value="ECO:0007669"/>
    <property type="project" value="UniProtKB-KW"/>
</dbReference>
<feature type="domain" description="GST N-terminal" evidence="1">
    <location>
        <begin position="1"/>
        <end position="79"/>
    </location>
</feature>
<evidence type="ECO:0000259" key="2">
    <source>
        <dbReference type="PROSITE" id="PS50405"/>
    </source>
</evidence>
<name>A0A395JLW9_9GAMM</name>
<dbReference type="InterPro" id="IPR036282">
    <property type="entry name" value="Glutathione-S-Trfase_C_sf"/>
</dbReference>
<evidence type="ECO:0000259" key="1">
    <source>
        <dbReference type="PROSITE" id="PS50404"/>
    </source>
</evidence>